<dbReference type="RefSeq" id="WP_182484088.1">
    <property type="nucleotide sequence ID" value="NZ_JACGWU010000001.1"/>
</dbReference>
<reference evidence="3 4" key="1">
    <citation type="submission" date="2020-07" db="EMBL/GenBank/DDBJ databases">
        <title>Sequencing the genomes of 1000 actinobacteria strains.</title>
        <authorList>
            <person name="Klenk H.-P."/>
        </authorList>
    </citation>
    <scope>NUCLEOTIDE SEQUENCE [LARGE SCALE GENOMIC DNA]</scope>
    <source>
        <strain evidence="3 4">DSM 23737</strain>
    </source>
</reference>
<dbReference type="InterPro" id="IPR058498">
    <property type="entry name" value="DUF8185"/>
</dbReference>
<gene>
    <name evidence="3" type="ORF">FB555_000773</name>
</gene>
<organism evidence="3 4">
    <name type="scientific">Alpinimonas psychrophila</name>
    <dbReference type="NCBI Taxonomy" id="748908"/>
    <lineage>
        <taxon>Bacteria</taxon>
        <taxon>Bacillati</taxon>
        <taxon>Actinomycetota</taxon>
        <taxon>Actinomycetes</taxon>
        <taxon>Micrococcales</taxon>
        <taxon>Microbacteriaceae</taxon>
        <taxon>Alpinimonas</taxon>
    </lineage>
</organism>
<dbReference type="InterPro" id="IPR058323">
    <property type="entry name" value="DUF8010"/>
</dbReference>
<evidence type="ECO:0000313" key="3">
    <source>
        <dbReference type="EMBL" id="MBA8828702.1"/>
    </source>
</evidence>
<name>A0A7W3JT62_9MICO</name>
<dbReference type="Pfam" id="PF26035">
    <property type="entry name" value="DUF8010"/>
    <property type="match status" value="1"/>
</dbReference>
<sequence length="211" mass="22305">MSMNLTLPSEHDASDLSVFLERAAKLGCEHVRLIGAGSVMAAYVGVLVPSGLLDTAPTVLGLRVFERDDSAALDIVVTIRGMLDRLARITGSELTFALPVAEAGIAWAGVSAPRSDWKLLGTFSAADLEAIARAGIEEIAGSNGLGTIIVTRARREVWGRPISSDPAMTQFVSGAAFAAFGLGFLGEDEPQLSRSANWMRLTTARGHILVR</sequence>
<protein>
    <submittedName>
        <fullName evidence="3">Uncharacterized protein</fullName>
    </submittedName>
</protein>
<feature type="domain" description="DUF8185" evidence="2">
    <location>
        <begin position="113"/>
        <end position="211"/>
    </location>
</feature>
<dbReference type="AlphaFoldDB" id="A0A7W3JT62"/>
<dbReference type="EMBL" id="JACGWU010000001">
    <property type="protein sequence ID" value="MBA8828702.1"/>
    <property type="molecule type" value="Genomic_DNA"/>
</dbReference>
<comment type="caution">
    <text evidence="3">The sequence shown here is derived from an EMBL/GenBank/DDBJ whole genome shotgun (WGS) entry which is preliminary data.</text>
</comment>
<keyword evidence="4" id="KW-1185">Reference proteome</keyword>
<feature type="domain" description="DUF8010" evidence="1">
    <location>
        <begin position="3"/>
        <end position="109"/>
    </location>
</feature>
<evidence type="ECO:0000259" key="1">
    <source>
        <dbReference type="Pfam" id="PF26035"/>
    </source>
</evidence>
<accession>A0A7W3JT62</accession>
<dbReference type="Pfam" id="PF26572">
    <property type="entry name" value="DUF8185"/>
    <property type="match status" value="1"/>
</dbReference>
<evidence type="ECO:0000313" key="4">
    <source>
        <dbReference type="Proteomes" id="UP000524237"/>
    </source>
</evidence>
<evidence type="ECO:0000259" key="2">
    <source>
        <dbReference type="Pfam" id="PF26572"/>
    </source>
</evidence>
<proteinExistence type="predicted"/>
<dbReference type="Proteomes" id="UP000524237">
    <property type="component" value="Unassembled WGS sequence"/>
</dbReference>